<name>A0A8S5L7X0_9CAUD</name>
<protein>
    <submittedName>
        <fullName evidence="1">Uncharacterized protein</fullName>
    </submittedName>
</protein>
<reference evidence="1" key="1">
    <citation type="journal article" date="2021" name="Proc. Natl. Acad. Sci. U.S.A.">
        <title>A Catalog of Tens of Thousands of Viruses from Human Metagenomes Reveals Hidden Associations with Chronic Diseases.</title>
        <authorList>
            <person name="Tisza M.J."/>
            <person name="Buck C.B."/>
        </authorList>
    </citation>
    <scope>NUCLEOTIDE SEQUENCE</scope>
    <source>
        <strain evidence="1">CtDmQ3</strain>
    </source>
</reference>
<accession>A0A8S5L7X0</accession>
<evidence type="ECO:0000313" key="1">
    <source>
        <dbReference type="EMBL" id="DAD66048.1"/>
    </source>
</evidence>
<proteinExistence type="predicted"/>
<organism evidence="1">
    <name type="scientific">Siphoviridae sp. ctDmQ3</name>
    <dbReference type="NCBI Taxonomy" id="2823570"/>
    <lineage>
        <taxon>Viruses</taxon>
        <taxon>Duplodnaviria</taxon>
        <taxon>Heunggongvirae</taxon>
        <taxon>Uroviricota</taxon>
        <taxon>Caudoviricetes</taxon>
    </lineage>
</organism>
<dbReference type="EMBL" id="BK014653">
    <property type="protein sequence ID" value="DAD66048.1"/>
    <property type="molecule type" value="Genomic_DNA"/>
</dbReference>
<sequence length="29" mass="3614">MFLSMEMFELSTNKYTFYLIYSPLKKKLF</sequence>